<feature type="domain" description="ABC transporter" evidence="8">
    <location>
        <begin position="18"/>
        <end position="259"/>
    </location>
</feature>
<reference evidence="9" key="2">
    <citation type="submission" date="2021-04" db="EMBL/GenBank/DDBJ databases">
        <title>Genome-wide patterns of bracovirus chromosomal integration into multiple host tissues during parasitism.</title>
        <authorList>
            <person name="Chebbi M.A.C."/>
        </authorList>
    </citation>
    <scope>NUCLEOTIDE SEQUENCE</scope>
    <source>
        <tissue evidence="9">Whole body</tissue>
    </source>
</reference>
<keyword evidence="10" id="KW-1185">Reference proteome</keyword>
<dbReference type="InterPro" id="IPR003439">
    <property type="entry name" value="ABC_transporter-like_ATP-bd"/>
</dbReference>
<feature type="transmembrane region" description="Helical" evidence="7">
    <location>
        <begin position="425"/>
        <end position="450"/>
    </location>
</feature>
<dbReference type="GO" id="GO:0005886">
    <property type="term" value="C:plasma membrane"/>
    <property type="evidence" value="ECO:0007669"/>
    <property type="project" value="TreeGrafter"/>
</dbReference>
<dbReference type="EMBL" id="JAAOIC020000054">
    <property type="protein sequence ID" value="KAG8035670.1"/>
    <property type="molecule type" value="Genomic_DNA"/>
</dbReference>
<keyword evidence="6 7" id="KW-0472">Membrane</keyword>
<evidence type="ECO:0000259" key="8">
    <source>
        <dbReference type="PROSITE" id="PS50893"/>
    </source>
</evidence>
<dbReference type="InterPro" id="IPR043926">
    <property type="entry name" value="ABCG_dom"/>
</dbReference>
<dbReference type="InterPro" id="IPR017871">
    <property type="entry name" value="ABC_transporter-like_CS"/>
</dbReference>
<gene>
    <name evidence="9" type="ORF">G9C98_001098</name>
</gene>
<dbReference type="PROSITE" id="PS00211">
    <property type="entry name" value="ABC_TRANSPORTER_1"/>
    <property type="match status" value="1"/>
</dbReference>
<evidence type="ECO:0000256" key="5">
    <source>
        <dbReference type="ARBA" id="ARBA00022989"/>
    </source>
</evidence>
<proteinExistence type="inferred from homology"/>
<keyword evidence="3" id="KW-0813">Transport</keyword>
<organism evidence="9 10">
    <name type="scientific">Cotesia typhae</name>
    <dbReference type="NCBI Taxonomy" id="2053667"/>
    <lineage>
        <taxon>Eukaryota</taxon>
        <taxon>Metazoa</taxon>
        <taxon>Ecdysozoa</taxon>
        <taxon>Arthropoda</taxon>
        <taxon>Hexapoda</taxon>
        <taxon>Insecta</taxon>
        <taxon>Pterygota</taxon>
        <taxon>Neoptera</taxon>
        <taxon>Endopterygota</taxon>
        <taxon>Hymenoptera</taxon>
        <taxon>Apocrita</taxon>
        <taxon>Ichneumonoidea</taxon>
        <taxon>Braconidae</taxon>
        <taxon>Microgastrinae</taxon>
        <taxon>Cotesia</taxon>
    </lineage>
</organism>
<dbReference type="OrthoDB" id="66620at2759"/>
<sequence length="605" mass="67735">MYQRSVLINLPKAQTIDIEFSNVSYQVRTGFRAPKKPILKGVSGCFKSGELTAIMGPSGAGKSTLLNVLTGFQGFDITGSIEYTSEDNKHGWSLYRKAACYIQQDDQLHSLFTTIESMTMAANLKISSSLNDKAKQMLIDDILETLDLTKTKETKCDRLSGGQRKRLSIALELIDNPPILFLDEPTTGLDSSSTLQCIAMLKNLASDGRTIVCTIHQPSAAIYEMFDHVYLLADGHCMYQGAPSNTISYFANSGLHCPQYHNPADYMIEVVSKEYGNFNEQLLSLTAKGTRCWRTPLFVKAPIYVNGLPTSSSVDCKKATVFINPPSELARFWVLLNRCIIQLYRDWTVTHLKIVLHFLVAVILGLVFVDAGSDGSKTINNVGFLLITCIYLCYTSMLPAVLRFPTELPILKKEKFNNWYQLRTFYAAFLAANIPVQMIFAVVYTTVSYFLSKQPLDLNRFLMFLIVTIMITVVAESIGLLIGTTTNPVNGTFVGAILTAVLLLFAGFLVFLRHMPRFMYYFTYLSYLRYALQGLVQAIYGNNREKLPCPSSVDYCHYRSPSSILTELAMADAIFWVDMMILVGYFVAFRVIGYCTLKKKLSGAI</sequence>
<dbReference type="Proteomes" id="UP000729913">
    <property type="component" value="Unassembled WGS sequence"/>
</dbReference>
<dbReference type="PANTHER" id="PTHR48041:SF32">
    <property type="entry name" value="PROTEIN WHITE-LIKE PROTEIN"/>
    <property type="match status" value="1"/>
</dbReference>
<feature type="transmembrane region" description="Helical" evidence="7">
    <location>
        <begin position="462"/>
        <end position="483"/>
    </location>
</feature>
<dbReference type="FunFam" id="3.40.50.300:FF:001077">
    <property type="entry name" value="Uncharacterized protein, isoform A"/>
    <property type="match status" value="1"/>
</dbReference>
<feature type="transmembrane region" description="Helical" evidence="7">
    <location>
        <begin position="489"/>
        <end position="511"/>
    </location>
</feature>
<reference evidence="9" key="1">
    <citation type="submission" date="2020-03" db="EMBL/GenBank/DDBJ databases">
        <authorList>
            <person name="Chebbi M.A."/>
            <person name="Drezen J.M."/>
        </authorList>
    </citation>
    <scope>NUCLEOTIDE SEQUENCE</scope>
    <source>
        <tissue evidence="9">Whole body</tissue>
    </source>
</reference>
<evidence type="ECO:0000256" key="7">
    <source>
        <dbReference type="SAM" id="Phobius"/>
    </source>
</evidence>
<dbReference type="PROSITE" id="PS50893">
    <property type="entry name" value="ABC_TRANSPORTER_2"/>
    <property type="match status" value="1"/>
</dbReference>
<comment type="similarity">
    <text evidence="2">Belongs to the ABC transporter superfamily. ABCG family. Eye pigment precursor importer (TC 3.A.1.204) subfamily.</text>
</comment>
<feature type="transmembrane region" description="Helical" evidence="7">
    <location>
        <begin position="354"/>
        <end position="372"/>
    </location>
</feature>
<dbReference type="PANTHER" id="PTHR48041">
    <property type="entry name" value="ABC TRANSPORTER G FAMILY MEMBER 28"/>
    <property type="match status" value="1"/>
</dbReference>
<dbReference type="Pfam" id="PF00005">
    <property type="entry name" value="ABC_tran"/>
    <property type="match status" value="1"/>
</dbReference>
<dbReference type="InterPro" id="IPR003593">
    <property type="entry name" value="AAA+_ATPase"/>
</dbReference>
<dbReference type="Pfam" id="PF01061">
    <property type="entry name" value="ABC2_membrane"/>
    <property type="match status" value="1"/>
</dbReference>
<protein>
    <recommendedName>
        <fullName evidence="8">ABC transporter domain-containing protein</fullName>
    </recommendedName>
</protein>
<feature type="transmembrane region" description="Helical" evidence="7">
    <location>
        <begin position="384"/>
        <end position="405"/>
    </location>
</feature>
<comment type="subcellular location">
    <subcellularLocation>
        <location evidence="1">Membrane</location>
        <topology evidence="1">Multi-pass membrane protein</topology>
    </subcellularLocation>
</comment>
<dbReference type="InterPro" id="IPR050352">
    <property type="entry name" value="ABCG_transporters"/>
</dbReference>
<evidence type="ECO:0000256" key="4">
    <source>
        <dbReference type="ARBA" id="ARBA00022692"/>
    </source>
</evidence>
<evidence type="ECO:0000256" key="3">
    <source>
        <dbReference type="ARBA" id="ARBA00022448"/>
    </source>
</evidence>
<keyword evidence="4 7" id="KW-0812">Transmembrane</keyword>
<evidence type="ECO:0000313" key="10">
    <source>
        <dbReference type="Proteomes" id="UP000729913"/>
    </source>
</evidence>
<evidence type="ECO:0000256" key="2">
    <source>
        <dbReference type="ARBA" id="ARBA00005814"/>
    </source>
</evidence>
<name>A0A8J5UTJ2_9HYME</name>
<accession>A0A8J5UTJ2</accession>
<dbReference type="GO" id="GO:0005524">
    <property type="term" value="F:ATP binding"/>
    <property type="evidence" value="ECO:0007669"/>
    <property type="project" value="InterPro"/>
</dbReference>
<evidence type="ECO:0000256" key="1">
    <source>
        <dbReference type="ARBA" id="ARBA00004141"/>
    </source>
</evidence>
<dbReference type="GO" id="GO:0140359">
    <property type="term" value="F:ABC-type transporter activity"/>
    <property type="evidence" value="ECO:0007669"/>
    <property type="project" value="InterPro"/>
</dbReference>
<dbReference type="SMART" id="SM00382">
    <property type="entry name" value="AAA"/>
    <property type="match status" value="1"/>
</dbReference>
<dbReference type="Pfam" id="PF19055">
    <property type="entry name" value="ABC2_membrane_7"/>
    <property type="match status" value="1"/>
</dbReference>
<dbReference type="CDD" id="cd03213">
    <property type="entry name" value="ABCG_EPDR"/>
    <property type="match status" value="1"/>
</dbReference>
<dbReference type="InterPro" id="IPR013525">
    <property type="entry name" value="ABC2_TM"/>
</dbReference>
<dbReference type="AlphaFoldDB" id="A0A8J5UTJ2"/>
<feature type="transmembrane region" description="Helical" evidence="7">
    <location>
        <begin position="573"/>
        <end position="592"/>
    </location>
</feature>
<dbReference type="GO" id="GO:0016887">
    <property type="term" value="F:ATP hydrolysis activity"/>
    <property type="evidence" value="ECO:0007669"/>
    <property type="project" value="InterPro"/>
</dbReference>
<evidence type="ECO:0000313" key="9">
    <source>
        <dbReference type="EMBL" id="KAG8035670.1"/>
    </source>
</evidence>
<comment type="caution">
    <text evidence="9">The sequence shown here is derived from an EMBL/GenBank/DDBJ whole genome shotgun (WGS) entry which is preliminary data.</text>
</comment>
<evidence type="ECO:0000256" key="6">
    <source>
        <dbReference type="ARBA" id="ARBA00023136"/>
    </source>
</evidence>
<keyword evidence="5 7" id="KW-1133">Transmembrane helix</keyword>